<dbReference type="GO" id="GO:0009236">
    <property type="term" value="P:cobalamin biosynthetic process"/>
    <property type="evidence" value="ECO:0007669"/>
    <property type="project" value="InterPro"/>
</dbReference>
<dbReference type="InterPro" id="IPR002750">
    <property type="entry name" value="CobE/GbiG_C"/>
</dbReference>
<reference evidence="3" key="2">
    <citation type="submission" date="2019-03" db="EMBL/GenBank/DDBJ databases">
        <authorList>
            <person name="Chen S.-C."/>
            <person name="Wu S.-Y."/>
            <person name="Lai M.-C."/>
        </authorList>
    </citation>
    <scope>NUCLEOTIDE SEQUENCE</scope>
    <source>
        <strain evidence="3">ML15</strain>
    </source>
</reference>
<proteinExistence type="predicted"/>
<dbReference type="NCBIfam" id="NF004465">
    <property type="entry name" value="PRK05788.1-3"/>
    <property type="match status" value="1"/>
</dbReference>
<dbReference type="GO" id="GO:0043779">
    <property type="term" value="F:cobalt-precorrin-5A acetaldehyde-lyase activity"/>
    <property type="evidence" value="ECO:0007669"/>
    <property type="project" value="UniProtKB-EC"/>
</dbReference>
<evidence type="ECO:0000313" key="4">
    <source>
        <dbReference type="Proteomes" id="UP000826709"/>
    </source>
</evidence>
<dbReference type="InterPro" id="IPR021744">
    <property type="entry name" value="CbiG_N"/>
</dbReference>
<keyword evidence="4" id="KW-1185">Reference proteome</keyword>
<dbReference type="InterPro" id="IPR052553">
    <property type="entry name" value="CbiG_hydrolase"/>
</dbReference>
<evidence type="ECO:0000313" key="3">
    <source>
        <dbReference type="EMBL" id="QYZ79976.1"/>
    </source>
</evidence>
<evidence type="ECO:0000259" key="1">
    <source>
        <dbReference type="Pfam" id="PF01890"/>
    </source>
</evidence>
<sequence length="290" mass="29744">MKTAVIALKRFEEEGRRVADVLGGEFLPYFPEVFEEAFAAYEAVVAVMSAGIAVRKCAPLLTTKWRDPAVVVVSPDLRFAVPVLGGHHGANDLAREIGKKIGAVPVISTATEALGRPCVEGVAASVGAEIANPDSTLPVNAAMLDGEVPVYTVGGPAIVVASSAVSVLVEGGEYVVGIGCRRGTATESVVAAVRAALRTAGIGPEEVLVYATTAKKSDEPGLRDGVAALGGVLLYLSAETLNARTPPSPSRAGLIGLVGVAEPAVLALARRGELILKKKVYGDVTVAIGR</sequence>
<dbReference type="OrthoDB" id="4722at2157"/>
<dbReference type="PANTHER" id="PTHR37477">
    <property type="entry name" value="COBALT-PRECORRIN-5A HYDROLASE"/>
    <property type="match status" value="1"/>
</dbReference>
<gene>
    <name evidence="3" type="primary">cbiG</name>
    <name evidence="3" type="ORF">E2N92_11350</name>
</gene>
<dbReference type="AlphaFoldDB" id="A0A8G1A3W5"/>
<organism evidence="3 4">
    <name type="scientific">Methanofollis formosanus</name>
    <dbReference type="NCBI Taxonomy" id="299308"/>
    <lineage>
        <taxon>Archaea</taxon>
        <taxon>Methanobacteriati</taxon>
        <taxon>Methanobacteriota</taxon>
        <taxon>Stenosarchaea group</taxon>
        <taxon>Methanomicrobia</taxon>
        <taxon>Methanomicrobiales</taxon>
        <taxon>Methanomicrobiaceae</taxon>
        <taxon>Methanofollis</taxon>
    </lineage>
</organism>
<dbReference type="Gene3D" id="3.40.50.11220">
    <property type="match status" value="1"/>
</dbReference>
<dbReference type="PANTHER" id="PTHR37477:SF1">
    <property type="entry name" value="COBALT-PRECORRIN-5A HYDROLASE"/>
    <property type="match status" value="1"/>
</dbReference>
<dbReference type="RefSeq" id="WP_220681283.1">
    <property type="nucleotide sequence ID" value="NZ_CP037968.1"/>
</dbReference>
<feature type="domain" description="CobE/GbiG C-terminal" evidence="1">
    <location>
        <begin position="174"/>
        <end position="288"/>
    </location>
</feature>
<dbReference type="Pfam" id="PF01890">
    <property type="entry name" value="CbiG_C"/>
    <property type="match status" value="1"/>
</dbReference>
<name>A0A8G1A3W5_9EURY</name>
<reference evidence="3" key="1">
    <citation type="journal article" date="2005" name="Int. J. Syst. Evol. Microbiol.">
        <title>Methanofollis formosanus sp. nov., isolated from a fish pond.</title>
        <authorList>
            <person name="Wu S.Y."/>
            <person name="Chen S.C."/>
            <person name="Lai M.C."/>
        </authorList>
    </citation>
    <scope>NUCLEOTIDE SEQUENCE</scope>
    <source>
        <strain evidence="3">ML15</strain>
    </source>
</reference>
<dbReference type="InterPro" id="IPR038029">
    <property type="entry name" value="GbiG_N_sf"/>
</dbReference>
<dbReference type="InterPro" id="IPR036518">
    <property type="entry name" value="CobE/GbiG_C_sf"/>
</dbReference>
<evidence type="ECO:0000259" key="2">
    <source>
        <dbReference type="Pfam" id="PF11760"/>
    </source>
</evidence>
<dbReference type="SUPFAM" id="SSF159672">
    <property type="entry name" value="CbiG N-terminal domain-like"/>
    <property type="match status" value="1"/>
</dbReference>
<dbReference type="Gene3D" id="3.30.420.180">
    <property type="entry name" value="CobE/GbiG C-terminal domain"/>
    <property type="match status" value="1"/>
</dbReference>
<dbReference type="Proteomes" id="UP000826709">
    <property type="component" value="Chromosome"/>
</dbReference>
<dbReference type="EC" id="3.7.1.12" evidence="3"/>
<accession>A0A8G1A3W5</accession>
<dbReference type="KEGG" id="mfk:E2N92_11350"/>
<dbReference type="SUPFAM" id="SSF159664">
    <property type="entry name" value="CobE/GbiG C-terminal domain-like"/>
    <property type="match status" value="1"/>
</dbReference>
<protein>
    <submittedName>
        <fullName evidence="3">Cobalt-precorrin 5A hydrolase</fullName>
        <ecNumber evidence="3">3.7.1.12</ecNumber>
    </submittedName>
</protein>
<feature type="domain" description="Cobalamin synthesis G N-terminal" evidence="2">
    <location>
        <begin position="33"/>
        <end position="112"/>
    </location>
</feature>
<dbReference type="EMBL" id="CP037968">
    <property type="protein sequence ID" value="QYZ79976.1"/>
    <property type="molecule type" value="Genomic_DNA"/>
</dbReference>
<dbReference type="Pfam" id="PF11760">
    <property type="entry name" value="CbiG_N"/>
    <property type="match status" value="1"/>
</dbReference>
<keyword evidence="3" id="KW-0378">Hydrolase</keyword>